<dbReference type="eggNOG" id="COG2508">
    <property type="taxonomic scope" value="Bacteria"/>
</dbReference>
<protein>
    <submittedName>
        <fullName evidence="4">Transcriptional regulator, PucR family</fullName>
    </submittedName>
</protein>
<dbReference type="Gene3D" id="1.10.10.2840">
    <property type="entry name" value="PucR C-terminal helix-turn-helix domain"/>
    <property type="match status" value="1"/>
</dbReference>
<dbReference type="InterPro" id="IPR025736">
    <property type="entry name" value="PucR_C-HTH_dom"/>
</dbReference>
<dbReference type="HOGENOM" id="CLU_017436_2_1_11"/>
<dbReference type="PANTHER" id="PTHR33744">
    <property type="entry name" value="CARBOHYDRATE DIACID REGULATOR"/>
    <property type="match status" value="1"/>
</dbReference>
<dbReference type="KEGG" id="kra:Krad_2065"/>
<keyword evidence="5" id="KW-1185">Reference proteome</keyword>
<dbReference type="InterPro" id="IPR051448">
    <property type="entry name" value="CdaR-like_regulators"/>
</dbReference>
<dbReference type="InterPro" id="IPR042070">
    <property type="entry name" value="PucR_C-HTH_sf"/>
</dbReference>
<evidence type="ECO:0000259" key="3">
    <source>
        <dbReference type="Pfam" id="PF13556"/>
    </source>
</evidence>
<organism evidence="4 5">
    <name type="scientific">Kineococcus radiotolerans (strain ATCC BAA-149 / DSM 14245 / SRS30216)</name>
    <dbReference type="NCBI Taxonomy" id="266940"/>
    <lineage>
        <taxon>Bacteria</taxon>
        <taxon>Bacillati</taxon>
        <taxon>Actinomycetota</taxon>
        <taxon>Actinomycetes</taxon>
        <taxon>Kineosporiales</taxon>
        <taxon>Kineosporiaceae</taxon>
        <taxon>Kineococcus</taxon>
    </lineage>
</organism>
<feature type="domain" description="PucR C-terminal helix-turn-helix" evidence="3">
    <location>
        <begin position="456"/>
        <end position="513"/>
    </location>
</feature>
<dbReference type="RefSeq" id="WP_011981311.1">
    <property type="nucleotide sequence ID" value="NC_009664.2"/>
</dbReference>
<accession>A6W9R1</accession>
<dbReference type="Pfam" id="PF13556">
    <property type="entry name" value="HTH_30"/>
    <property type="match status" value="1"/>
</dbReference>
<dbReference type="Proteomes" id="UP000001116">
    <property type="component" value="Chromosome"/>
</dbReference>
<dbReference type="STRING" id="266940.Krad_2065"/>
<evidence type="ECO:0000313" key="4">
    <source>
        <dbReference type="EMBL" id="ABS03550.1"/>
    </source>
</evidence>
<proteinExistence type="predicted"/>
<evidence type="ECO:0000259" key="2">
    <source>
        <dbReference type="Pfam" id="PF07905"/>
    </source>
</evidence>
<evidence type="ECO:0000313" key="5">
    <source>
        <dbReference type="Proteomes" id="UP000001116"/>
    </source>
</evidence>
<evidence type="ECO:0000256" key="1">
    <source>
        <dbReference type="SAM" id="MobiDB-lite"/>
    </source>
</evidence>
<dbReference type="AlphaFoldDB" id="A6W9R1"/>
<dbReference type="InterPro" id="IPR012914">
    <property type="entry name" value="PucR_dom"/>
</dbReference>
<name>A6W9R1_KINRD</name>
<reference evidence="5" key="1">
    <citation type="journal article" date="2008" name="PLoS ONE">
        <title>Survival in nuclear waste, extreme resistance, and potential applications gleaned from the genome sequence of Kineococcus radiotolerans SRS30216.</title>
        <authorList>
            <person name="Bagwell C.E."/>
            <person name="Bhat S."/>
            <person name="Hawkins G.M."/>
            <person name="Smith B.W."/>
            <person name="Biswas T."/>
            <person name="Hoover T.R."/>
            <person name="Saunders E."/>
            <person name="Han C.S."/>
            <person name="Tsodikov O.V."/>
            <person name="Shimkets L.J."/>
        </authorList>
    </citation>
    <scope>NUCLEOTIDE SEQUENCE [LARGE SCALE GENOMIC DNA]</scope>
    <source>
        <strain evidence="5">ATCC BAA-149 / DSM 14245 / SRS30216</strain>
    </source>
</reference>
<dbReference type="Pfam" id="PF07905">
    <property type="entry name" value="PucR"/>
    <property type="match status" value="1"/>
</dbReference>
<dbReference type="PANTHER" id="PTHR33744:SF1">
    <property type="entry name" value="DNA-BINDING TRANSCRIPTIONAL ACTIVATOR ADER"/>
    <property type="match status" value="1"/>
</dbReference>
<gene>
    <name evidence="4" type="ordered locus">Krad_2065</name>
</gene>
<feature type="region of interest" description="Disordered" evidence="1">
    <location>
        <begin position="519"/>
        <end position="549"/>
    </location>
</feature>
<dbReference type="EMBL" id="CP000750">
    <property type="protein sequence ID" value="ABS03550.1"/>
    <property type="molecule type" value="Genomic_DNA"/>
</dbReference>
<dbReference type="OrthoDB" id="2973014at2"/>
<feature type="domain" description="Purine catabolism PurC-like" evidence="2">
    <location>
        <begin position="11"/>
        <end position="129"/>
    </location>
</feature>
<sequence>MVLSVRSALLHPVVRDARPELLNGEEGLDAPVRWVHSSEIYEIGPLLQGGELLLTTGLGVATVDAGARRHYVRDLATRGVAALAVEVGRSLPQVPPEMADEAARRGLPLVVLHEVVPFTRISETLNTAIIGGATLRLRFAERVITAVEGAQVEERGLSGLLSAVGDLVQRSLVLVSAGGALVAAAGTSSDRDAWRVLEAGGPRASISVRGRAWGVVAAAPAALPGPGSDPGGDEDDVATALRWLVPALAMEVVRTHRAPSRPDQLAERLLSELVDGTAPADTDVLVRAGAAGFHPGVGDVVVAVAVDAPESRSGLSVLESAARVTGGVLLRGRVGAEVLGLFALAERGDQVRVVTAAVERAWQRAGRPPLRAAVGDPVRSDRAAGGWRWSLGRARAALAVAGTTRPPLPEAGTPVTTSRTWALDLLLRDADVDVEDLVEATLHPLRRWDERHGSELIRTVETHLRLGCSPGRTAAALSIGRQTTYQRLRRAEELLGHPLDDADAHAGLLLATAAARLGGGPPTRSGPVPGGAVSGDRGASPVGAENRNR</sequence>